<dbReference type="PANTHER" id="PTHR45138:SF9">
    <property type="entry name" value="DIGUANYLATE CYCLASE DGCM-RELATED"/>
    <property type="match status" value="1"/>
</dbReference>
<dbReference type="PANTHER" id="PTHR45138">
    <property type="entry name" value="REGULATORY COMPONENTS OF SENSORY TRANSDUCTION SYSTEM"/>
    <property type="match status" value="1"/>
</dbReference>
<dbReference type="Pfam" id="PF00990">
    <property type="entry name" value="GGDEF"/>
    <property type="match status" value="1"/>
</dbReference>
<dbReference type="NCBIfam" id="TIGR00254">
    <property type="entry name" value="GGDEF"/>
    <property type="match status" value="1"/>
</dbReference>
<dbReference type="SMART" id="SM00267">
    <property type="entry name" value="GGDEF"/>
    <property type="match status" value="1"/>
</dbReference>
<dbReference type="InterPro" id="IPR050469">
    <property type="entry name" value="Diguanylate_Cyclase"/>
</dbReference>
<keyword evidence="1" id="KW-0472">Membrane</keyword>
<dbReference type="SUPFAM" id="SSF55073">
    <property type="entry name" value="Nucleotide cyclase"/>
    <property type="match status" value="1"/>
</dbReference>
<organism evidence="3 4">
    <name type="scientific">Deinococcus detaillensis</name>
    <dbReference type="NCBI Taxonomy" id="2592048"/>
    <lineage>
        <taxon>Bacteria</taxon>
        <taxon>Thermotogati</taxon>
        <taxon>Deinococcota</taxon>
        <taxon>Deinococci</taxon>
        <taxon>Deinococcales</taxon>
        <taxon>Deinococcaceae</taxon>
        <taxon>Deinococcus</taxon>
    </lineage>
</organism>
<feature type="transmembrane region" description="Helical" evidence="1">
    <location>
        <begin position="81"/>
        <end position="99"/>
    </location>
</feature>
<comment type="caution">
    <text evidence="3">The sequence shown here is derived from an EMBL/GenBank/DDBJ whole genome shotgun (WGS) entry which is preliminary data.</text>
</comment>
<sequence length="373" mass="41603">MQRLRELSHPTHLESISHLQRQGFRLLAPVATVAAVLALVFQRDSVDSLDKVALPLIAALVLMMELGLRRSWIKLGQALDATYLVISLYLVILFYHQFSSFVPEHQMLSEGVMWFPALSMMAFVLWKVRTASQIVVGTLLITLLIATFQVAALWQAGQLSDRLLASLSQFFLSNVLIVLIQYVVARVRQQYEEMRRLAYLDSLTGLPNRRAAQRLLDHLDGAQQPYALISFDLDHFKLINDQYGHAEGDRVLVQAGQLTGQYLSEPSLLARWGGEEFLMILPGLSSAEACLMAERARSNLAGYSFRFGHVTASFGVAGPLDTPPAAQVELLGFADRALQAAKISGRNKVEVASHWHEALLAQYQVHPQETSLR</sequence>
<dbReference type="InterPro" id="IPR000160">
    <property type="entry name" value="GGDEF_dom"/>
</dbReference>
<keyword evidence="4" id="KW-1185">Reference proteome</keyword>
<protein>
    <submittedName>
        <fullName evidence="3">GGDEF domain-containing protein</fullName>
    </submittedName>
</protein>
<evidence type="ECO:0000313" key="4">
    <source>
        <dbReference type="Proteomes" id="UP000316092"/>
    </source>
</evidence>
<evidence type="ECO:0000313" key="3">
    <source>
        <dbReference type="EMBL" id="TSA85628.1"/>
    </source>
</evidence>
<feature type="transmembrane region" description="Helical" evidence="1">
    <location>
        <begin position="163"/>
        <end position="185"/>
    </location>
</feature>
<name>A0A553UZL2_9DEIO</name>
<keyword evidence="1" id="KW-1133">Transmembrane helix</keyword>
<dbReference type="PROSITE" id="PS50887">
    <property type="entry name" value="GGDEF"/>
    <property type="match status" value="1"/>
</dbReference>
<dbReference type="Gene3D" id="3.30.70.270">
    <property type="match status" value="1"/>
</dbReference>
<dbReference type="CDD" id="cd01949">
    <property type="entry name" value="GGDEF"/>
    <property type="match status" value="1"/>
</dbReference>
<feature type="domain" description="GGDEF" evidence="2">
    <location>
        <begin position="224"/>
        <end position="354"/>
    </location>
</feature>
<dbReference type="RefSeq" id="WP_143720566.1">
    <property type="nucleotide sequence ID" value="NZ_VKDB01000008.1"/>
</dbReference>
<dbReference type="AlphaFoldDB" id="A0A553UZL2"/>
<gene>
    <name evidence="3" type="ORF">FNU79_09205</name>
</gene>
<dbReference type="InterPro" id="IPR043128">
    <property type="entry name" value="Rev_trsase/Diguanyl_cyclase"/>
</dbReference>
<dbReference type="OrthoDB" id="9759607at2"/>
<feature type="transmembrane region" description="Helical" evidence="1">
    <location>
        <begin position="111"/>
        <end position="128"/>
    </location>
</feature>
<accession>A0A553UZL2</accession>
<dbReference type="GO" id="GO:0052621">
    <property type="term" value="F:diguanylate cyclase activity"/>
    <property type="evidence" value="ECO:0007669"/>
    <property type="project" value="TreeGrafter"/>
</dbReference>
<feature type="transmembrane region" description="Helical" evidence="1">
    <location>
        <begin position="52"/>
        <end position="69"/>
    </location>
</feature>
<proteinExistence type="predicted"/>
<dbReference type="EMBL" id="VKDB01000008">
    <property type="protein sequence ID" value="TSA85628.1"/>
    <property type="molecule type" value="Genomic_DNA"/>
</dbReference>
<dbReference type="Proteomes" id="UP000316092">
    <property type="component" value="Unassembled WGS sequence"/>
</dbReference>
<feature type="transmembrane region" description="Helical" evidence="1">
    <location>
        <begin position="23"/>
        <end position="40"/>
    </location>
</feature>
<keyword evidence="1" id="KW-0812">Transmembrane</keyword>
<evidence type="ECO:0000259" key="2">
    <source>
        <dbReference type="PROSITE" id="PS50887"/>
    </source>
</evidence>
<dbReference type="InterPro" id="IPR029787">
    <property type="entry name" value="Nucleotide_cyclase"/>
</dbReference>
<reference evidence="3 4" key="1">
    <citation type="submission" date="2019-07" db="EMBL/GenBank/DDBJ databases">
        <title>Deinococcus detaillus sp. nov., isolated from humus soil in Antarctica.</title>
        <authorList>
            <person name="Zhang K."/>
        </authorList>
    </citation>
    <scope>NUCLEOTIDE SEQUENCE [LARGE SCALE GENOMIC DNA]</scope>
    <source>
        <strain evidence="3 4">H1</strain>
    </source>
</reference>
<evidence type="ECO:0000256" key="1">
    <source>
        <dbReference type="SAM" id="Phobius"/>
    </source>
</evidence>
<feature type="transmembrane region" description="Helical" evidence="1">
    <location>
        <begin position="135"/>
        <end position="157"/>
    </location>
</feature>